<feature type="transmembrane region" description="Helical" evidence="6">
    <location>
        <begin position="158"/>
        <end position="176"/>
    </location>
</feature>
<protein>
    <recommendedName>
        <fullName evidence="12">ABC transporter ATP-binding protein</fullName>
    </recommendedName>
</protein>
<dbReference type="SUPFAM" id="SSF51206">
    <property type="entry name" value="cAMP-binding domain-like"/>
    <property type="match status" value="1"/>
</dbReference>
<dbReference type="InterPro" id="IPR018490">
    <property type="entry name" value="cNMP-bd_dom_sf"/>
</dbReference>
<feature type="domain" description="Cyclic nucleotide-binding" evidence="7">
    <location>
        <begin position="896"/>
        <end position="999"/>
    </location>
</feature>
<feature type="domain" description="ABC transporter" evidence="8">
    <location>
        <begin position="363"/>
        <end position="886"/>
    </location>
</feature>
<evidence type="ECO:0000256" key="3">
    <source>
        <dbReference type="ARBA" id="ARBA00022989"/>
    </source>
</evidence>
<dbReference type="InterPro" id="IPR000595">
    <property type="entry name" value="cNMP-bd_dom"/>
</dbReference>
<keyword evidence="11" id="KW-1185">Reference proteome</keyword>
<dbReference type="PANTHER" id="PTHR43394">
    <property type="entry name" value="ATP-DEPENDENT PERMEASE MDL1, MITOCHONDRIAL"/>
    <property type="match status" value="1"/>
</dbReference>
<feature type="transmembrane region" description="Helical" evidence="6">
    <location>
        <begin position="182"/>
        <end position="201"/>
    </location>
</feature>
<organism evidence="10 11">
    <name type="scientific">Marinobacterium aestuarii</name>
    <dbReference type="NCBI Taxonomy" id="1821621"/>
    <lineage>
        <taxon>Bacteria</taxon>
        <taxon>Pseudomonadati</taxon>
        <taxon>Pseudomonadota</taxon>
        <taxon>Gammaproteobacteria</taxon>
        <taxon>Oceanospirillales</taxon>
        <taxon>Oceanospirillaceae</taxon>
        <taxon>Marinobacterium</taxon>
    </lineage>
</organism>
<dbReference type="OrthoDB" id="6082336at2"/>
<keyword evidence="4 6" id="KW-0472">Membrane</keyword>
<feature type="region of interest" description="Disordered" evidence="5">
    <location>
        <begin position="859"/>
        <end position="881"/>
    </location>
</feature>
<evidence type="ECO:0000313" key="10">
    <source>
        <dbReference type="EMBL" id="ANG61104.1"/>
    </source>
</evidence>
<evidence type="ECO:0000313" key="11">
    <source>
        <dbReference type="Proteomes" id="UP000078070"/>
    </source>
</evidence>
<evidence type="ECO:0000256" key="4">
    <source>
        <dbReference type="ARBA" id="ARBA00023136"/>
    </source>
</evidence>
<comment type="subcellular location">
    <subcellularLocation>
        <location evidence="1">Cell membrane</location>
        <topology evidence="1">Multi-pass membrane protein</topology>
    </subcellularLocation>
</comment>
<evidence type="ECO:0000256" key="6">
    <source>
        <dbReference type="SAM" id="Phobius"/>
    </source>
</evidence>
<dbReference type="GO" id="GO:0015421">
    <property type="term" value="F:ABC-type oligopeptide transporter activity"/>
    <property type="evidence" value="ECO:0007669"/>
    <property type="project" value="TreeGrafter"/>
</dbReference>
<dbReference type="KEGG" id="mars:A8C75_00625"/>
<dbReference type="STRING" id="1821621.A8C75_00625"/>
<reference evidence="10 11" key="2">
    <citation type="journal article" date="2018" name="Int. J. Syst. Evol. Microbiol.">
        <title>Marinobacterium aestuarii sp. nov., a benzene-degrading marine bacterium isolated from estuary sediment.</title>
        <authorList>
            <person name="Bae S.S."/>
            <person name="Jung J."/>
            <person name="Chung D."/>
            <person name="Baek K."/>
        </authorList>
    </citation>
    <scope>NUCLEOTIDE SEQUENCE [LARGE SCALE GENOMIC DNA]</scope>
    <source>
        <strain evidence="10 11">ST58-10</strain>
    </source>
</reference>
<accession>A0A1A9ESF1</accession>
<dbReference type="EMBL" id="CP015839">
    <property type="protein sequence ID" value="ANG61104.1"/>
    <property type="molecule type" value="Genomic_DNA"/>
</dbReference>
<dbReference type="PROSITE" id="PS50042">
    <property type="entry name" value="CNMP_BINDING_3"/>
    <property type="match status" value="1"/>
</dbReference>
<dbReference type="SUPFAM" id="SSF90123">
    <property type="entry name" value="ABC transporter transmembrane region"/>
    <property type="match status" value="1"/>
</dbReference>
<feature type="transmembrane region" description="Helical" evidence="6">
    <location>
        <begin position="77"/>
        <end position="97"/>
    </location>
</feature>
<dbReference type="PROSITE" id="PS50893">
    <property type="entry name" value="ABC_TRANSPORTER_2"/>
    <property type="match status" value="1"/>
</dbReference>
<dbReference type="InterPro" id="IPR036640">
    <property type="entry name" value="ABC1_TM_sf"/>
</dbReference>
<evidence type="ECO:0000259" key="8">
    <source>
        <dbReference type="PROSITE" id="PS50893"/>
    </source>
</evidence>
<gene>
    <name evidence="10" type="ORF">A8C75_00625</name>
</gene>
<dbReference type="SMART" id="SM00100">
    <property type="entry name" value="cNMP"/>
    <property type="match status" value="1"/>
</dbReference>
<dbReference type="AlphaFoldDB" id="A0A1A9ESF1"/>
<dbReference type="Gene3D" id="3.40.50.300">
    <property type="entry name" value="P-loop containing nucleotide triphosphate hydrolases"/>
    <property type="match status" value="2"/>
</dbReference>
<evidence type="ECO:0000256" key="2">
    <source>
        <dbReference type="ARBA" id="ARBA00022692"/>
    </source>
</evidence>
<dbReference type="CDD" id="cd00038">
    <property type="entry name" value="CAP_ED"/>
    <property type="match status" value="1"/>
</dbReference>
<dbReference type="GO" id="GO:0005524">
    <property type="term" value="F:ATP binding"/>
    <property type="evidence" value="ECO:0007669"/>
    <property type="project" value="InterPro"/>
</dbReference>
<feature type="domain" description="ABC transmembrane type-1" evidence="9">
    <location>
        <begin position="53"/>
        <end position="326"/>
    </location>
</feature>
<keyword evidence="3 6" id="KW-1133">Transmembrane helix</keyword>
<feature type="transmembrane region" description="Helical" evidence="6">
    <location>
        <begin position="32"/>
        <end position="49"/>
    </location>
</feature>
<dbReference type="InterPro" id="IPR014710">
    <property type="entry name" value="RmlC-like_jellyroll"/>
</dbReference>
<name>A0A1A9ESF1_9GAMM</name>
<keyword evidence="2 6" id="KW-0812">Transmembrane</keyword>
<sequence>MKWRPGQSSTPPDRLEPTLLSFVWRYSSRHQFALLAITLLSFPVLYASLELPKRILNEAIGGTEFPVQILGINFQQLSFLLLLSFAFLFMVLCGGLIKMRLNIYKGVVGERLLRRLRYRLITQVLRFPTARFRRTSQGEVVSMVTAEVEPLSGIMGDALALPLFQAGQMLTILTFLFIQNPWFGLAAVALVPLQAIITPLLQRRINRLHRERVRRVRKLSELIGECVQGLDDLRSNGGTPYALAIFSHRLGGIFHIRGDIFRKKFFMKFLNNFINNLPPFLFYAVGGYLVIQGSLSIGALVAAITAYKDIVTPWRELLNYISQIQETSDRYKSLRDQFQPDDILDAELFEESGDELPRLNGAIRFDQVCITDPNGTRVLSDISLSVPAGAMVAVQSSNSTVRKAFSQVLSRSISLSSGQVNIGEHDLGRLNQAVISARIGLATSTPYLFNASVGENIYMPLRRNPRADLGAQELDDPELLESLASGNSTYPVNAEWLDLDIARFSKLDELNQWWLMIVDAMGSEDYLSQRALDARFEPSDRPSLAKKMIEFRPRLARRLAEENLARFIHPFERDALNPSLTLTENLLFAVHLHSSRDEHVATTSQLIKRFTAAGFGPELEHFARGLLETLVHTFASIGSNHPMFKRLGGLTPEIFQSLQDLHQKQSTGRPLSNTEAELRLSLPFMVTVEQLDMPLPRPICTAVLAMRDECIPLHEALFQSRYRPLDEKRVNPGISVLENLLFGKLARAGETNERNIRSIIAEELLQAGLHGPLSMLIRSIPVGLGGAEVPPIAQERFAFLRATIKKPDILVLDQALASHSVAQRNEALRKIRRLLPETTIFVLEPAFSNMEQFDQTIDLQDSQPPQRGGAQTPAESPTETIEDFENKRKVIASTEAFAKLSPAQVRLLAYASRWVRVEADELLFRSGDLPDGAYIVVEGLAELRWPDATAEDEPISEVGPGRLIGDLSVIVDQPRNMDLLAIKPVLALRIERRELLEIVENDAAVAMILLRTVSGHLFNAAETIRGERTDER</sequence>
<evidence type="ECO:0000256" key="5">
    <source>
        <dbReference type="SAM" id="MobiDB-lite"/>
    </source>
</evidence>
<dbReference type="InterPro" id="IPR011527">
    <property type="entry name" value="ABC1_TM_dom"/>
</dbReference>
<feature type="transmembrane region" description="Helical" evidence="6">
    <location>
        <begin position="280"/>
        <end position="307"/>
    </location>
</feature>
<dbReference type="InterPro" id="IPR039421">
    <property type="entry name" value="Type_1_exporter"/>
</dbReference>
<proteinExistence type="predicted"/>
<dbReference type="RefSeq" id="WP_067376637.1">
    <property type="nucleotide sequence ID" value="NZ_CP015839.1"/>
</dbReference>
<evidence type="ECO:0008006" key="12">
    <source>
        <dbReference type="Google" id="ProtNLM"/>
    </source>
</evidence>
<dbReference type="GO" id="GO:0005886">
    <property type="term" value="C:plasma membrane"/>
    <property type="evidence" value="ECO:0007669"/>
    <property type="project" value="UniProtKB-SubCell"/>
</dbReference>
<dbReference type="PROSITE" id="PS50929">
    <property type="entry name" value="ABC_TM1F"/>
    <property type="match status" value="1"/>
</dbReference>
<dbReference type="Pfam" id="PF00664">
    <property type="entry name" value="ABC_membrane"/>
    <property type="match status" value="1"/>
</dbReference>
<evidence type="ECO:0000259" key="9">
    <source>
        <dbReference type="PROSITE" id="PS50929"/>
    </source>
</evidence>
<dbReference type="InterPro" id="IPR003439">
    <property type="entry name" value="ABC_transporter-like_ATP-bd"/>
</dbReference>
<dbReference type="Gene3D" id="2.60.120.10">
    <property type="entry name" value="Jelly Rolls"/>
    <property type="match status" value="1"/>
</dbReference>
<dbReference type="CDD" id="cd07346">
    <property type="entry name" value="ABC_6TM_exporters"/>
    <property type="match status" value="1"/>
</dbReference>
<dbReference type="GO" id="GO:0016887">
    <property type="term" value="F:ATP hydrolysis activity"/>
    <property type="evidence" value="ECO:0007669"/>
    <property type="project" value="InterPro"/>
</dbReference>
<evidence type="ECO:0000259" key="7">
    <source>
        <dbReference type="PROSITE" id="PS50042"/>
    </source>
</evidence>
<dbReference type="InterPro" id="IPR027417">
    <property type="entry name" value="P-loop_NTPase"/>
</dbReference>
<dbReference type="Gene3D" id="1.20.1560.10">
    <property type="entry name" value="ABC transporter type 1, transmembrane domain"/>
    <property type="match status" value="1"/>
</dbReference>
<dbReference type="Proteomes" id="UP000078070">
    <property type="component" value="Chromosome"/>
</dbReference>
<dbReference type="Pfam" id="PF00027">
    <property type="entry name" value="cNMP_binding"/>
    <property type="match status" value="1"/>
</dbReference>
<dbReference type="SUPFAM" id="SSF52540">
    <property type="entry name" value="P-loop containing nucleoside triphosphate hydrolases"/>
    <property type="match status" value="2"/>
</dbReference>
<dbReference type="PANTHER" id="PTHR43394:SF1">
    <property type="entry name" value="ATP-BINDING CASSETTE SUB-FAMILY B MEMBER 10, MITOCHONDRIAL"/>
    <property type="match status" value="1"/>
</dbReference>
<evidence type="ECO:0000256" key="1">
    <source>
        <dbReference type="ARBA" id="ARBA00004651"/>
    </source>
</evidence>
<reference evidence="11" key="1">
    <citation type="submission" date="2016-05" db="EMBL/GenBank/DDBJ databases">
        <authorList>
            <person name="Baek K."/>
            <person name="Yang S.-J."/>
        </authorList>
    </citation>
    <scope>NUCLEOTIDE SEQUENCE [LARGE SCALE GENOMIC DNA]</scope>
    <source>
        <strain evidence="11">ST58-10</strain>
    </source>
</reference>